<name>A0A835ESG4_9POAL</name>
<evidence type="ECO:0000313" key="2">
    <source>
        <dbReference type="Proteomes" id="UP000636709"/>
    </source>
</evidence>
<organism evidence="1 2">
    <name type="scientific">Digitaria exilis</name>
    <dbReference type="NCBI Taxonomy" id="1010633"/>
    <lineage>
        <taxon>Eukaryota</taxon>
        <taxon>Viridiplantae</taxon>
        <taxon>Streptophyta</taxon>
        <taxon>Embryophyta</taxon>
        <taxon>Tracheophyta</taxon>
        <taxon>Spermatophyta</taxon>
        <taxon>Magnoliopsida</taxon>
        <taxon>Liliopsida</taxon>
        <taxon>Poales</taxon>
        <taxon>Poaceae</taxon>
        <taxon>PACMAD clade</taxon>
        <taxon>Panicoideae</taxon>
        <taxon>Panicodae</taxon>
        <taxon>Paniceae</taxon>
        <taxon>Anthephorinae</taxon>
        <taxon>Digitaria</taxon>
    </lineage>
</organism>
<gene>
    <name evidence="1" type="ORF">HU200_028359</name>
</gene>
<reference evidence="1" key="1">
    <citation type="submission" date="2020-07" db="EMBL/GenBank/DDBJ databases">
        <title>Genome sequence and genetic diversity analysis of an under-domesticated orphan crop, white fonio (Digitaria exilis).</title>
        <authorList>
            <person name="Bennetzen J.L."/>
            <person name="Chen S."/>
            <person name="Ma X."/>
            <person name="Wang X."/>
            <person name="Yssel A.E.J."/>
            <person name="Chaluvadi S.R."/>
            <person name="Johnson M."/>
            <person name="Gangashetty P."/>
            <person name="Hamidou F."/>
            <person name="Sanogo M.D."/>
            <person name="Zwaenepoel A."/>
            <person name="Wallace J."/>
            <person name="Van De Peer Y."/>
            <person name="Van Deynze A."/>
        </authorList>
    </citation>
    <scope>NUCLEOTIDE SEQUENCE</scope>
    <source>
        <tissue evidence="1">Leaves</tissue>
    </source>
</reference>
<proteinExistence type="predicted"/>
<keyword evidence="2" id="KW-1185">Reference proteome</keyword>
<evidence type="ECO:0000313" key="1">
    <source>
        <dbReference type="EMBL" id="KAF8712603.1"/>
    </source>
</evidence>
<protein>
    <submittedName>
        <fullName evidence="1">Uncharacterized protein</fullName>
    </submittedName>
</protein>
<accession>A0A835ESG4</accession>
<sequence>MFEAGAMPALRELSFMFDEDEWDQAAPGGLHHLPSLEKITIFTAIYLCNNWRPPKATGRKKIKKPARDALIGSVFPSDDALISSVFQVAVVAHPKCPAVVSPPDLCLSQQIISDIYVPSVPNLVILLQEDVAIMGTRLPFLVALSLRIPGVPALKCFRLDYDGMSCLMFEAGAMPALRELTVIIDEDEWDQAAPGGLHHLPNPTLRRSQCVRRATSVLEHDGGPRQLMKAVYLARAAHTA</sequence>
<dbReference type="EMBL" id="JACEFO010001742">
    <property type="protein sequence ID" value="KAF8712603.1"/>
    <property type="molecule type" value="Genomic_DNA"/>
</dbReference>
<comment type="caution">
    <text evidence="1">The sequence shown here is derived from an EMBL/GenBank/DDBJ whole genome shotgun (WGS) entry which is preliminary data.</text>
</comment>
<dbReference type="AlphaFoldDB" id="A0A835ESG4"/>
<dbReference type="Proteomes" id="UP000636709">
    <property type="component" value="Unassembled WGS sequence"/>
</dbReference>